<dbReference type="EMBL" id="SLXH01000009">
    <property type="protein sequence ID" value="TCP18256.1"/>
    <property type="molecule type" value="Genomic_DNA"/>
</dbReference>
<dbReference type="AlphaFoldDB" id="A0A4V2SK59"/>
<proteinExistence type="predicted"/>
<protein>
    <submittedName>
        <fullName evidence="1">Uncharacterized protein</fullName>
    </submittedName>
</protein>
<evidence type="ECO:0000313" key="1">
    <source>
        <dbReference type="EMBL" id="TCP18256.1"/>
    </source>
</evidence>
<dbReference type="Proteomes" id="UP000295182">
    <property type="component" value="Unassembled WGS sequence"/>
</dbReference>
<reference evidence="1 2" key="1">
    <citation type="submission" date="2019-03" db="EMBL/GenBank/DDBJ databases">
        <title>Genomic Encyclopedia of Type Strains, Phase IV (KMG-IV): sequencing the most valuable type-strain genomes for metagenomic binning, comparative biology and taxonomic classification.</title>
        <authorList>
            <person name="Goeker M."/>
        </authorList>
    </citation>
    <scope>NUCLEOTIDE SEQUENCE [LARGE SCALE GENOMIC DNA]</scope>
    <source>
        <strain evidence="1 2">DSM 1837</strain>
    </source>
</reference>
<name>A0A4V2SK59_9BURK</name>
<evidence type="ECO:0000313" key="2">
    <source>
        <dbReference type="Proteomes" id="UP000295182"/>
    </source>
</evidence>
<gene>
    <name evidence="1" type="ORF">EV674_10951</name>
</gene>
<comment type="caution">
    <text evidence="1">The sequence shown here is derived from an EMBL/GenBank/DDBJ whole genome shotgun (WGS) entry which is preliminary data.</text>
</comment>
<organism evidence="1 2">
    <name type="scientific">Simplicispira metamorpha</name>
    <dbReference type="NCBI Taxonomy" id="80881"/>
    <lineage>
        <taxon>Bacteria</taxon>
        <taxon>Pseudomonadati</taxon>
        <taxon>Pseudomonadota</taxon>
        <taxon>Betaproteobacteria</taxon>
        <taxon>Burkholderiales</taxon>
        <taxon>Comamonadaceae</taxon>
        <taxon>Simplicispira</taxon>
    </lineage>
</organism>
<accession>A0A4V2SK59</accession>
<sequence length="72" mass="7589">MSLCPCPSPAHQRPGDSLDAPAAAVQGVDTTSLNPPNLGWCTHCDWSGCSDEFDADQGGLCPQCFSYCKEQA</sequence>
<keyword evidence="2" id="KW-1185">Reference proteome</keyword>